<evidence type="ECO:0000313" key="2">
    <source>
        <dbReference type="Proteomes" id="UP000717364"/>
    </source>
</evidence>
<accession>A0A947DC60</accession>
<proteinExistence type="predicted"/>
<dbReference type="RefSeq" id="WP_215607518.1">
    <property type="nucleotide sequence ID" value="NZ_JADOES010000004.1"/>
</dbReference>
<keyword evidence="2" id="KW-1185">Reference proteome</keyword>
<dbReference type="AlphaFoldDB" id="A0A947DC60"/>
<protein>
    <submittedName>
        <fullName evidence="1">Uncharacterized protein</fullName>
    </submittedName>
</protein>
<reference evidence="1" key="1">
    <citation type="submission" date="2020-11" db="EMBL/GenBank/DDBJ databases">
        <authorList>
            <person name="Konstantinou D."/>
            <person name="Gkelis S."/>
            <person name="Popin R."/>
            <person name="Fewer D."/>
            <person name="Sivonen K."/>
        </authorList>
    </citation>
    <scope>NUCLEOTIDE SEQUENCE</scope>
    <source>
        <strain evidence="1">TAU-MAC 1115</strain>
    </source>
</reference>
<name>A0A947DC60_9CYAN</name>
<reference evidence="1" key="2">
    <citation type="journal article" date="2021" name="Mar. Drugs">
        <title>Genome Reduction and Secondary Metabolism of the Marine Sponge-Associated Cyanobacterium Leptothoe.</title>
        <authorList>
            <person name="Konstantinou D."/>
            <person name="Popin R.V."/>
            <person name="Fewer D.P."/>
            <person name="Sivonen K."/>
            <person name="Gkelis S."/>
        </authorList>
    </citation>
    <scope>NUCLEOTIDE SEQUENCE</scope>
    <source>
        <strain evidence="1">TAU-MAC 1115</strain>
    </source>
</reference>
<gene>
    <name evidence="1" type="ORF">IXB50_03325</name>
</gene>
<dbReference type="EMBL" id="JADOES010000004">
    <property type="protein sequence ID" value="MBT9314450.1"/>
    <property type="molecule type" value="Genomic_DNA"/>
</dbReference>
<sequence length="138" mass="15272">MFFFFLMPEWQHIDNQTNYIDIQQPNKGCYSDGLLYKHGEITMIISDLNYMETVATDVQGAGGVTFNSNIDKDVNIDVDVDFDIDKDVDVFVNIKGNLATAEASADAFGDNTLAETEAFAQTSYNFSEAFSSATAATY</sequence>
<dbReference type="Proteomes" id="UP000717364">
    <property type="component" value="Unassembled WGS sequence"/>
</dbReference>
<evidence type="ECO:0000313" key="1">
    <source>
        <dbReference type="EMBL" id="MBT9314450.1"/>
    </source>
</evidence>
<comment type="caution">
    <text evidence="1">The sequence shown here is derived from an EMBL/GenBank/DDBJ whole genome shotgun (WGS) entry which is preliminary data.</text>
</comment>
<organism evidence="1 2">
    <name type="scientific">Leptothoe spongobia TAU-MAC 1115</name>
    <dbReference type="NCBI Taxonomy" id="1967444"/>
    <lineage>
        <taxon>Bacteria</taxon>
        <taxon>Bacillati</taxon>
        <taxon>Cyanobacteriota</taxon>
        <taxon>Cyanophyceae</taxon>
        <taxon>Nodosilineales</taxon>
        <taxon>Cymatolegaceae</taxon>
        <taxon>Leptothoe</taxon>
        <taxon>Leptothoe spongobia</taxon>
    </lineage>
</organism>